<dbReference type="Gene3D" id="3.30.710.10">
    <property type="entry name" value="Potassium Channel Kv1.1, Chain A"/>
    <property type="match status" value="1"/>
</dbReference>
<evidence type="ECO:0000259" key="1">
    <source>
        <dbReference type="PROSITE" id="PS50097"/>
    </source>
</evidence>
<name>U9V6L2_RHIID</name>
<organism evidence="2">
    <name type="scientific">Rhizophagus irregularis (strain DAOM 181602 / DAOM 197198 / MUCL 43194)</name>
    <name type="common">Arbuscular mycorrhizal fungus</name>
    <name type="synonym">Glomus intraradices</name>
    <dbReference type="NCBI Taxonomy" id="747089"/>
    <lineage>
        <taxon>Eukaryota</taxon>
        <taxon>Fungi</taxon>
        <taxon>Fungi incertae sedis</taxon>
        <taxon>Mucoromycota</taxon>
        <taxon>Glomeromycotina</taxon>
        <taxon>Glomeromycetes</taxon>
        <taxon>Glomerales</taxon>
        <taxon>Glomeraceae</taxon>
        <taxon>Rhizophagus</taxon>
    </lineage>
</organism>
<dbReference type="PROSITE" id="PS50097">
    <property type="entry name" value="BTB"/>
    <property type="match status" value="1"/>
</dbReference>
<dbReference type="InterPro" id="IPR000210">
    <property type="entry name" value="BTB/POZ_dom"/>
</dbReference>
<reference evidence="2" key="1">
    <citation type="submission" date="2013-07" db="EMBL/GenBank/DDBJ databases">
        <title>The genome of an arbuscular mycorrhizal fungus provides insights into the evolution of the oldest plant symbiosis.</title>
        <authorList>
            <consortium name="DOE Joint Genome Institute"/>
            <person name="Tisserant E."/>
            <person name="Malbreil M."/>
            <person name="Kuo A."/>
            <person name="Kohler A."/>
            <person name="Symeonidi A."/>
            <person name="Balestrini R."/>
            <person name="Charron P."/>
            <person name="Duensing N."/>
            <person name="Frei-dit-Frey N."/>
            <person name="Gianinazzi-Pearson V."/>
            <person name="Gilbert B."/>
            <person name="Handa Y."/>
            <person name="Hijri M."/>
            <person name="Kaul R."/>
            <person name="Kawaguchi M."/>
            <person name="Krajinski F."/>
            <person name="Lammers P."/>
            <person name="Lapierre D."/>
            <person name="Masclaux F.G."/>
            <person name="Murat C."/>
            <person name="Morin E."/>
            <person name="Ndikumana S."/>
            <person name="Pagni M."/>
            <person name="Petitpierre D."/>
            <person name="Requena N."/>
            <person name="Rosikiewicz P."/>
            <person name="Riley R."/>
            <person name="Saito K."/>
            <person name="San Clemente H."/>
            <person name="Shapiro H."/>
            <person name="van Tuinen D."/>
            <person name="Becard G."/>
            <person name="Bonfante P."/>
            <person name="Paszkowski U."/>
            <person name="Shachar-Hill Y."/>
            <person name="Young J.P."/>
            <person name="Sanders I.R."/>
            <person name="Henrissat B."/>
            <person name="Rensing S.A."/>
            <person name="Grigoriev I.V."/>
            <person name="Corradi N."/>
            <person name="Roux C."/>
            <person name="Martin F."/>
        </authorList>
    </citation>
    <scope>NUCLEOTIDE SEQUENCE</scope>
    <source>
        <strain evidence="2">DAOM 197198</strain>
    </source>
</reference>
<dbReference type="Pfam" id="PF00651">
    <property type="entry name" value="BTB"/>
    <property type="match status" value="1"/>
</dbReference>
<dbReference type="VEuPathDB" id="FungiDB:RhiirFUN_016735"/>
<protein>
    <recommendedName>
        <fullName evidence="1">BTB domain-containing protein</fullName>
    </recommendedName>
</protein>
<dbReference type="SUPFAM" id="SSF54695">
    <property type="entry name" value="POZ domain"/>
    <property type="match status" value="1"/>
</dbReference>
<sequence length="103" mass="11764">MNVTKSDNFLLPQLKLNNMVSELQKGLINDMYWLLKESNNHDAIINIGEAPNVKSFKAHTSILSARSLYFRAILSNGYLNKRNSLIEITQSNIQPEVFEVILK</sequence>
<dbReference type="EMBL" id="KI274706">
    <property type="protein sequence ID" value="ESA23521.1"/>
    <property type="molecule type" value="Genomic_DNA"/>
</dbReference>
<dbReference type="InterPro" id="IPR011333">
    <property type="entry name" value="SKP1/BTB/POZ_sf"/>
</dbReference>
<accession>U9V6L2</accession>
<proteinExistence type="predicted"/>
<evidence type="ECO:0000313" key="2">
    <source>
        <dbReference type="EMBL" id="ESA23521.1"/>
    </source>
</evidence>
<feature type="domain" description="BTB" evidence="1">
    <location>
        <begin position="41"/>
        <end position="103"/>
    </location>
</feature>
<dbReference type="HOGENOM" id="CLU_021542_4_1_1"/>
<dbReference type="AlphaFoldDB" id="U9V6L2"/>
<gene>
    <name evidence="2" type="ORF">GLOINDRAFT_15358</name>
</gene>
<dbReference type="CDD" id="cd18186">
    <property type="entry name" value="BTB_POZ_ZBTB_KLHL-like"/>
    <property type="match status" value="1"/>
</dbReference>